<feature type="non-terminal residue" evidence="4">
    <location>
        <position position="264"/>
    </location>
</feature>
<dbReference type="SMART" id="SM00563">
    <property type="entry name" value="PlsC"/>
    <property type="match status" value="1"/>
</dbReference>
<proteinExistence type="predicted"/>
<keyword evidence="2" id="KW-1133">Transmembrane helix</keyword>
<keyword evidence="4" id="KW-0808">Transferase</keyword>
<reference evidence="4" key="1">
    <citation type="submission" date="2020-10" db="EMBL/GenBank/DDBJ databases">
        <authorList>
            <person name="Gilroy R."/>
        </authorList>
    </citation>
    <scope>NUCLEOTIDE SEQUENCE</scope>
    <source>
        <strain evidence="4">1063</strain>
    </source>
</reference>
<evidence type="ECO:0000313" key="4">
    <source>
        <dbReference type="EMBL" id="HIU21907.1"/>
    </source>
</evidence>
<evidence type="ECO:0000313" key="5">
    <source>
        <dbReference type="Proteomes" id="UP000824088"/>
    </source>
</evidence>
<evidence type="ECO:0000259" key="3">
    <source>
        <dbReference type="SMART" id="SM00563"/>
    </source>
</evidence>
<dbReference type="InterPro" id="IPR002123">
    <property type="entry name" value="Plipid/glycerol_acylTrfase"/>
</dbReference>
<evidence type="ECO:0000256" key="2">
    <source>
        <dbReference type="SAM" id="Phobius"/>
    </source>
</evidence>
<feature type="compositionally biased region" description="Basic and acidic residues" evidence="1">
    <location>
        <begin position="16"/>
        <end position="35"/>
    </location>
</feature>
<dbReference type="Proteomes" id="UP000824088">
    <property type="component" value="Unassembled WGS sequence"/>
</dbReference>
<dbReference type="GO" id="GO:0016746">
    <property type="term" value="F:acyltransferase activity"/>
    <property type="evidence" value="ECO:0007669"/>
    <property type="project" value="UniProtKB-KW"/>
</dbReference>
<feature type="transmembrane region" description="Helical" evidence="2">
    <location>
        <begin position="41"/>
        <end position="59"/>
    </location>
</feature>
<keyword evidence="2" id="KW-0472">Membrane</keyword>
<comment type="caution">
    <text evidence="4">The sequence shown here is derived from an EMBL/GenBank/DDBJ whole genome shotgun (WGS) entry which is preliminary data.</text>
</comment>
<dbReference type="EMBL" id="DVMN01000122">
    <property type="protein sequence ID" value="HIU21907.1"/>
    <property type="molecule type" value="Genomic_DNA"/>
</dbReference>
<keyword evidence="4" id="KW-0012">Acyltransferase</keyword>
<accession>A0A9D1L3E4</accession>
<feature type="compositionally biased region" description="Basic residues" evidence="1">
    <location>
        <begin position="1"/>
        <end position="13"/>
    </location>
</feature>
<feature type="region of interest" description="Disordered" evidence="1">
    <location>
        <begin position="1"/>
        <end position="35"/>
    </location>
</feature>
<evidence type="ECO:0000256" key="1">
    <source>
        <dbReference type="SAM" id="MobiDB-lite"/>
    </source>
</evidence>
<organism evidence="4 5">
    <name type="scientific">Candidatus Limadaptatus stercorigallinarum</name>
    <dbReference type="NCBI Taxonomy" id="2840845"/>
    <lineage>
        <taxon>Bacteria</taxon>
        <taxon>Bacillati</taxon>
        <taxon>Bacillota</taxon>
        <taxon>Clostridia</taxon>
        <taxon>Eubacteriales</taxon>
        <taxon>Candidatus Limadaptatus</taxon>
    </lineage>
</organism>
<sequence>MKKNPVKDKKRGRTPATEEARAEKRAAKPAAEKRKKAEDKMFSRFHYLLLMAVCGVLRLKFRAKSRLSPAFLAQKKEGAMLVLSNHVSPFDFAWFTTPFLGKKVSFVVAETMKYSQPVFAGLIDGYHAIVKKQFYADYTCIKNIKRYLEAGISVILCPEGKVSADGRTAPMAFAVAKLVKWLGFHVASCVISGAGLTRPKWAHSSRKGKVVCEMDMLMSAEDIAKLSAGEIMAKIDSALAHNEHAWQAENGVVFKGRRYAEGLE</sequence>
<dbReference type="SUPFAM" id="SSF69593">
    <property type="entry name" value="Glycerol-3-phosphate (1)-acyltransferase"/>
    <property type="match status" value="1"/>
</dbReference>
<name>A0A9D1L3E4_9FIRM</name>
<protein>
    <submittedName>
        <fullName evidence="4">1-acyl-sn-glycerol-3-phosphate acyltransferase</fullName>
    </submittedName>
</protein>
<keyword evidence="2" id="KW-0812">Transmembrane</keyword>
<gene>
    <name evidence="4" type="ORF">IAD51_06765</name>
</gene>
<feature type="domain" description="Phospholipid/glycerol acyltransferase" evidence="3">
    <location>
        <begin position="80"/>
        <end position="194"/>
    </location>
</feature>
<dbReference type="Pfam" id="PF01553">
    <property type="entry name" value="Acyltransferase"/>
    <property type="match status" value="1"/>
</dbReference>
<reference evidence="4" key="2">
    <citation type="journal article" date="2021" name="PeerJ">
        <title>Extensive microbial diversity within the chicken gut microbiome revealed by metagenomics and culture.</title>
        <authorList>
            <person name="Gilroy R."/>
            <person name="Ravi A."/>
            <person name="Getino M."/>
            <person name="Pursley I."/>
            <person name="Horton D.L."/>
            <person name="Alikhan N.F."/>
            <person name="Baker D."/>
            <person name="Gharbi K."/>
            <person name="Hall N."/>
            <person name="Watson M."/>
            <person name="Adriaenssens E.M."/>
            <person name="Foster-Nyarko E."/>
            <person name="Jarju S."/>
            <person name="Secka A."/>
            <person name="Antonio M."/>
            <person name="Oren A."/>
            <person name="Chaudhuri R.R."/>
            <person name="La Ragione R."/>
            <person name="Hildebrand F."/>
            <person name="Pallen M.J."/>
        </authorList>
    </citation>
    <scope>NUCLEOTIDE SEQUENCE</scope>
    <source>
        <strain evidence="4">1063</strain>
    </source>
</reference>
<dbReference type="AlphaFoldDB" id="A0A9D1L3E4"/>